<comment type="caution">
    <text evidence="20">The sequence shown here is derived from an EMBL/GenBank/DDBJ whole genome shotgun (WGS) entry which is preliminary data.</text>
</comment>
<dbReference type="InterPro" id="IPR013087">
    <property type="entry name" value="Znf_C2H2_type"/>
</dbReference>
<dbReference type="SUPFAM" id="SSF54695">
    <property type="entry name" value="POZ domain"/>
    <property type="match status" value="1"/>
</dbReference>
<name>A0AAE1PCG5_9EUCA</name>
<comment type="function">
    <text evidence="1">May be involved in transcriptional regulation.</text>
</comment>
<evidence type="ECO:0000256" key="7">
    <source>
        <dbReference type="ARBA" id="ARBA00022771"/>
    </source>
</evidence>
<dbReference type="SMART" id="SM00355">
    <property type="entry name" value="ZnF_C2H2"/>
    <property type="match status" value="7"/>
</dbReference>
<feature type="region of interest" description="Disordered" evidence="17">
    <location>
        <begin position="58"/>
        <end position="77"/>
    </location>
</feature>
<keyword evidence="14" id="KW-0539">Nucleus</keyword>
<comment type="similarity">
    <text evidence="3">Belongs to the krueppel C2H2-type zinc-finger protein family.</text>
</comment>
<feature type="domain" description="C2H2-type" evidence="19">
    <location>
        <begin position="674"/>
        <end position="701"/>
    </location>
</feature>
<evidence type="ECO:0000256" key="8">
    <source>
        <dbReference type="ARBA" id="ARBA00022782"/>
    </source>
</evidence>
<keyword evidence="9" id="KW-0862">Zinc</keyword>
<evidence type="ECO:0000259" key="18">
    <source>
        <dbReference type="PROSITE" id="PS50097"/>
    </source>
</evidence>
<dbReference type="PROSITE" id="PS00028">
    <property type="entry name" value="ZINC_FINGER_C2H2_1"/>
    <property type="match status" value="6"/>
</dbReference>
<feature type="region of interest" description="Disordered" evidence="17">
    <location>
        <begin position="507"/>
        <end position="528"/>
    </location>
</feature>
<dbReference type="Gene3D" id="3.30.710.10">
    <property type="entry name" value="Potassium Channel Kv1.1, Chain A"/>
    <property type="match status" value="1"/>
</dbReference>
<dbReference type="CDD" id="cd18315">
    <property type="entry name" value="BTB_POZ_BAB-like"/>
    <property type="match status" value="1"/>
</dbReference>
<reference evidence="20" key="1">
    <citation type="submission" date="2023-11" db="EMBL/GenBank/DDBJ databases">
        <title>Genome assemblies of two species of porcelain crab, Petrolisthes cinctipes and Petrolisthes manimaculis (Anomura: Porcellanidae).</title>
        <authorList>
            <person name="Angst P."/>
        </authorList>
    </citation>
    <scope>NUCLEOTIDE SEQUENCE</scope>
    <source>
        <strain evidence="20">PB745_02</strain>
        <tissue evidence="20">Gill</tissue>
    </source>
</reference>
<dbReference type="InterPro" id="IPR011333">
    <property type="entry name" value="SKP1/BTB/POZ_sf"/>
</dbReference>
<keyword evidence="11" id="KW-0805">Transcription regulation</keyword>
<evidence type="ECO:0000256" key="13">
    <source>
        <dbReference type="ARBA" id="ARBA00023163"/>
    </source>
</evidence>
<dbReference type="InterPro" id="IPR051095">
    <property type="entry name" value="Dros_DevTransReg"/>
</dbReference>
<dbReference type="AlphaFoldDB" id="A0AAE1PCG5"/>
<dbReference type="InterPro" id="IPR000210">
    <property type="entry name" value="BTB/POZ_dom"/>
</dbReference>
<feature type="domain" description="C2H2-type" evidence="19">
    <location>
        <begin position="960"/>
        <end position="987"/>
    </location>
</feature>
<dbReference type="FunFam" id="3.30.160.60:FF:002343">
    <property type="entry name" value="Zinc finger protein 33A"/>
    <property type="match status" value="1"/>
</dbReference>
<evidence type="ECO:0000313" key="20">
    <source>
        <dbReference type="EMBL" id="KAK4305904.1"/>
    </source>
</evidence>
<evidence type="ECO:0000259" key="19">
    <source>
        <dbReference type="PROSITE" id="PS50157"/>
    </source>
</evidence>
<feature type="domain" description="C2H2-type" evidence="19">
    <location>
        <begin position="1016"/>
        <end position="1040"/>
    </location>
</feature>
<evidence type="ECO:0000256" key="5">
    <source>
        <dbReference type="ARBA" id="ARBA00022723"/>
    </source>
</evidence>
<comment type="subcellular location">
    <subcellularLocation>
        <location evidence="2">Nucleus</location>
    </subcellularLocation>
</comment>
<feature type="compositionally biased region" description="Polar residues" evidence="17">
    <location>
        <begin position="869"/>
        <end position="878"/>
    </location>
</feature>
<feature type="region of interest" description="Disordered" evidence="17">
    <location>
        <begin position="1"/>
        <end position="50"/>
    </location>
</feature>
<keyword evidence="10" id="KW-0524">Neurogenesis</keyword>
<protein>
    <submittedName>
        <fullName evidence="20">Uncharacterized protein</fullName>
    </submittedName>
</protein>
<evidence type="ECO:0000256" key="14">
    <source>
        <dbReference type="ARBA" id="ARBA00023242"/>
    </source>
</evidence>
<keyword evidence="7 16" id="KW-0863">Zinc-finger</keyword>
<feature type="compositionally biased region" description="Low complexity" evidence="17">
    <location>
        <begin position="512"/>
        <end position="522"/>
    </location>
</feature>
<feature type="region of interest" description="Disordered" evidence="17">
    <location>
        <begin position="307"/>
        <end position="365"/>
    </location>
</feature>
<dbReference type="FunFam" id="3.30.160.60:FF:000624">
    <property type="entry name" value="zinc finger protein 697"/>
    <property type="match status" value="1"/>
</dbReference>
<dbReference type="Gene3D" id="3.30.160.60">
    <property type="entry name" value="Classic Zinc Finger"/>
    <property type="match status" value="5"/>
</dbReference>
<feature type="compositionally biased region" description="Polar residues" evidence="17">
    <location>
        <begin position="747"/>
        <end position="766"/>
    </location>
</feature>
<keyword evidence="8" id="KW-0221">Differentiation</keyword>
<feature type="domain" description="C2H2-type" evidence="19">
    <location>
        <begin position="613"/>
        <end position="640"/>
    </location>
</feature>
<evidence type="ECO:0000256" key="2">
    <source>
        <dbReference type="ARBA" id="ARBA00004123"/>
    </source>
</evidence>
<keyword evidence="12" id="KW-0238">DNA-binding</keyword>
<keyword evidence="6" id="KW-0677">Repeat</keyword>
<sequence length="1075" mass="115675">MAGQGRAGQGEGSAREAGQSVSRPRNPLHLTPPHPTQRRDKGGWLGGGKEGWVSRLARSSPLSPLTNTTTTPLPSCGLPPGVLVAGHGGGGQTSMCRDDPQPHPALLMMGSDQYCLKWNNHWANLIRVFNSLLQSETFVDVTLACEGRHLKAHRLVLSACSPYFKELLVAHPDKHPIVILKDVRYSELRTLIEFIYNGEVSVEQQDLAALLCTARELQIKGLADNRLPGAPHHQTSSKDPLGHFFTPTSIPLMPPTTHYSTSPPLDATIKGSSPRRKVGSEDRPPPPLQAIHSNISVSSTCIPCPSLLPTYRSRPSSRETSPAHKRLRRSPIGTEDDSSVTEATKDTQTDPPNGHLHPHQEHHNESHYIRLAGPSGLRLITNANREDNNNIDTSWEADRGSPSMAKMCGDVSTSTATTTTATTTATTTTTSPGRGREEDTDDDRPHASPEVILEEGESGVVTSGPSPVTSPALAAPLAPTGPLPPQVAILHQALALGYHPLQHYFPPGLLDQQSQQQSQQQQHPGVSPPKELLHFLEMMKSVPGSGRLPLAALGGSAAVGGASSLALSLPGGSGATSTAAAAAAAAAAVAAASPAAAAAAAAAARDKSVGSGITCHICAMILPSPHHLEEHIRIHEEEKPYKCDQCGQRYKYQSAFQRHQEQNHTAKLPGDKPFRCSVCGQCFKYHKSFTKHRSNHDALDRMMKAEADDNRLHPRCISESYLQKLLVSQSPKSEPDATITLKEEITDVSQDQTTDRPSTSNPTTFNAALIHGVNPENGIKKYDEGEEEEEDGEIDPEDEDVEYEEENKGKFVYCVKCKLTFRDVVSFEGHCRGSPECSVDTLREVNVGESPGLSCPPSVASSPQASPRLSPSSLSGTPRSPLPASTPLAMPSPPSTTTPVGGLPPSSSVAMSTATASTHGSSTPPGQSSLFKMDSRGAIILPHVPPPTAPDPRGDEERPFKCQFCQKGFKGRENLKLHIRTHTGEKPYNCGVCGKAFGGRSDMNRHLRIHTGEKPYPCKVCGKKFARADYLSKHITTHLGVPFAKPVHSLQQSLQNLENMQNLQNLQKLQNMSNE</sequence>
<dbReference type="GO" id="GO:0003006">
    <property type="term" value="P:developmental process involved in reproduction"/>
    <property type="evidence" value="ECO:0007669"/>
    <property type="project" value="UniProtKB-ARBA"/>
</dbReference>
<feature type="compositionally biased region" description="Acidic residues" evidence="17">
    <location>
        <begin position="784"/>
        <end position="805"/>
    </location>
</feature>
<evidence type="ECO:0000256" key="17">
    <source>
        <dbReference type="SAM" id="MobiDB-lite"/>
    </source>
</evidence>
<organism evidence="20 21">
    <name type="scientific">Petrolisthes manimaculis</name>
    <dbReference type="NCBI Taxonomy" id="1843537"/>
    <lineage>
        <taxon>Eukaryota</taxon>
        <taxon>Metazoa</taxon>
        <taxon>Ecdysozoa</taxon>
        <taxon>Arthropoda</taxon>
        <taxon>Crustacea</taxon>
        <taxon>Multicrustacea</taxon>
        <taxon>Malacostraca</taxon>
        <taxon>Eumalacostraca</taxon>
        <taxon>Eucarida</taxon>
        <taxon>Decapoda</taxon>
        <taxon>Pleocyemata</taxon>
        <taxon>Anomura</taxon>
        <taxon>Galatheoidea</taxon>
        <taxon>Porcellanidae</taxon>
        <taxon>Petrolisthes</taxon>
    </lineage>
</organism>
<feature type="region of interest" description="Disordered" evidence="17">
    <location>
        <begin position="384"/>
        <end position="468"/>
    </location>
</feature>
<dbReference type="SMART" id="SM00225">
    <property type="entry name" value="BTB"/>
    <property type="match status" value="1"/>
</dbReference>
<dbReference type="GO" id="GO:0048513">
    <property type="term" value="P:animal organ development"/>
    <property type="evidence" value="ECO:0007669"/>
    <property type="project" value="UniProtKB-ARBA"/>
</dbReference>
<feature type="domain" description="BTB" evidence="18">
    <location>
        <begin position="139"/>
        <end position="204"/>
    </location>
</feature>
<feature type="region of interest" description="Disordered" evidence="17">
    <location>
        <begin position="743"/>
        <end position="805"/>
    </location>
</feature>
<feature type="compositionally biased region" description="Low complexity" evidence="17">
    <location>
        <begin position="855"/>
        <end position="867"/>
    </location>
</feature>
<keyword evidence="5" id="KW-0479">Metal-binding</keyword>
<evidence type="ECO:0000256" key="15">
    <source>
        <dbReference type="ARBA" id="ARBA00037382"/>
    </source>
</evidence>
<keyword evidence="4" id="KW-0217">Developmental protein</keyword>
<feature type="region of interest" description="Disordered" evidence="17">
    <location>
        <begin position="254"/>
        <end position="294"/>
    </location>
</feature>
<dbReference type="GO" id="GO:0005634">
    <property type="term" value="C:nucleus"/>
    <property type="evidence" value="ECO:0007669"/>
    <property type="project" value="UniProtKB-SubCell"/>
</dbReference>
<dbReference type="EMBL" id="JAWZYT010002213">
    <property type="protein sequence ID" value="KAK4305904.1"/>
    <property type="molecule type" value="Genomic_DNA"/>
</dbReference>
<evidence type="ECO:0000256" key="11">
    <source>
        <dbReference type="ARBA" id="ARBA00023015"/>
    </source>
</evidence>
<feature type="domain" description="C2H2-type" evidence="19">
    <location>
        <begin position="641"/>
        <end position="669"/>
    </location>
</feature>
<dbReference type="GO" id="GO:0003677">
    <property type="term" value="F:DNA binding"/>
    <property type="evidence" value="ECO:0007669"/>
    <property type="project" value="UniProtKB-KW"/>
</dbReference>
<evidence type="ECO:0000256" key="12">
    <source>
        <dbReference type="ARBA" id="ARBA00023125"/>
    </source>
</evidence>
<feature type="domain" description="C2H2-type" evidence="19">
    <location>
        <begin position="988"/>
        <end position="1015"/>
    </location>
</feature>
<keyword evidence="13" id="KW-0804">Transcription</keyword>
<feature type="compositionally biased region" description="Gly residues" evidence="17">
    <location>
        <begin position="1"/>
        <end position="11"/>
    </location>
</feature>
<dbReference type="Proteomes" id="UP001292094">
    <property type="component" value="Unassembled WGS sequence"/>
</dbReference>
<dbReference type="PROSITE" id="PS50097">
    <property type="entry name" value="BTB"/>
    <property type="match status" value="1"/>
</dbReference>
<dbReference type="GO" id="GO:0048598">
    <property type="term" value="P:embryonic morphogenesis"/>
    <property type="evidence" value="ECO:0007669"/>
    <property type="project" value="UniProtKB-ARBA"/>
</dbReference>
<evidence type="ECO:0000313" key="21">
    <source>
        <dbReference type="Proteomes" id="UP001292094"/>
    </source>
</evidence>
<evidence type="ECO:0000256" key="9">
    <source>
        <dbReference type="ARBA" id="ARBA00022833"/>
    </source>
</evidence>
<dbReference type="InterPro" id="IPR036236">
    <property type="entry name" value="Znf_C2H2_sf"/>
</dbReference>
<accession>A0AAE1PCG5</accession>
<dbReference type="SUPFAM" id="SSF57667">
    <property type="entry name" value="beta-beta-alpha zinc fingers"/>
    <property type="match status" value="4"/>
</dbReference>
<keyword evidence="21" id="KW-1185">Reference proteome</keyword>
<feature type="compositionally biased region" description="Low complexity" evidence="17">
    <location>
        <begin position="412"/>
        <end position="433"/>
    </location>
</feature>
<gene>
    <name evidence="20" type="ORF">Pmani_022221</name>
</gene>
<dbReference type="FunFam" id="3.30.160.60:FF:000226">
    <property type="entry name" value="Zinc finger protein 236 variant"/>
    <property type="match status" value="1"/>
</dbReference>
<evidence type="ECO:0000256" key="6">
    <source>
        <dbReference type="ARBA" id="ARBA00022737"/>
    </source>
</evidence>
<dbReference type="PANTHER" id="PTHR23110:SF111">
    <property type="entry name" value="LONGITUDINALS LACKING PROTEIN, ISOFORMS F_I_K_T"/>
    <property type="match status" value="1"/>
</dbReference>
<dbReference type="GO" id="GO:0048666">
    <property type="term" value="P:neuron development"/>
    <property type="evidence" value="ECO:0007669"/>
    <property type="project" value="UniProtKB-ARBA"/>
</dbReference>
<dbReference type="Pfam" id="PF00651">
    <property type="entry name" value="BTB"/>
    <property type="match status" value="1"/>
</dbReference>
<evidence type="ECO:0000256" key="4">
    <source>
        <dbReference type="ARBA" id="ARBA00022473"/>
    </source>
</evidence>
<dbReference type="GO" id="GO:0008270">
    <property type="term" value="F:zinc ion binding"/>
    <property type="evidence" value="ECO:0007669"/>
    <property type="project" value="UniProtKB-KW"/>
</dbReference>
<dbReference type="Pfam" id="PF00096">
    <property type="entry name" value="zf-C2H2"/>
    <property type="match status" value="4"/>
</dbReference>
<feature type="compositionally biased region" description="Low complexity" evidence="17">
    <location>
        <begin position="897"/>
        <end position="926"/>
    </location>
</feature>
<evidence type="ECO:0000256" key="3">
    <source>
        <dbReference type="ARBA" id="ARBA00006991"/>
    </source>
</evidence>
<dbReference type="GO" id="GO:0006357">
    <property type="term" value="P:regulation of transcription by RNA polymerase II"/>
    <property type="evidence" value="ECO:0007669"/>
    <property type="project" value="TreeGrafter"/>
</dbReference>
<comment type="function">
    <text evidence="15">Putative transcription factor required for axon growth and guidance in the central and peripheral nervous systems. Repels CNS axons away from the midline by promoting the expression of the midline repellent sli and its receptor robo.</text>
</comment>
<evidence type="ECO:0000256" key="10">
    <source>
        <dbReference type="ARBA" id="ARBA00022902"/>
    </source>
</evidence>
<dbReference type="PROSITE" id="PS50157">
    <property type="entry name" value="ZINC_FINGER_C2H2_2"/>
    <property type="match status" value="6"/>
</dbReference>
<evidence type="ECO:0000256" key="1">
    <source>
        <dbReference type="ARBA" id="ARBA00003767"/>
    </source>
</evidence>
<dbReference type="FunFam" id="3.30.160.60:FF:000100">
    <property type="entry name" value="Zinc finger 45-like"/>
    <property type="match status" value="1"/>
</dbReference>
<dbReference type="PANTHER" id="PTHR23110">
    <property type="entry name" value="BTB DOMAIN TRANSCRIPTION FACTOR"/>
    <property type="match status" value="1"/>
</dbReference>
<evidence type="ECO:0000256" key="16">
    <source>
        <dbReference type="PROSITE-ProRule" id="PRU00042"/>
    </source>
</evidence>
<proteinExistence type="inferred from homology"/>
<feature type="region of interest" description="Disordered" evidence="17">
    <location>
        <begin position="849"/>
        <end position="931"/>
    </location>
</feature>